<accession>A0A645CD99</accession>
<reference evidence="1" key="1">
    <citation type="submission" date="2019-08" db="EMBL/GenBank/DDBJ databases">
        <authorList>
            <person name="Kucharzyk K."/>
            <person name="Murdoch R.W."/>
            <person name="Higgins S."/>
            <person name="Loffler F."/>
        </authorList>
    </citation>
    <scope>NUCLEOTIDE SEQUENCE</scope>
</reference>
<dbReference type="AlphaFoldDB" id="A0A645CD99"/>
<name>A0A645CD99_9ZZZZ</name>
<comment type="caution">
    <text evidence="1">The sequence shown here is derived from an EMBL/GenBank/DDBJ whole genome shotgun (WGS) entry which is preliminary data.</text>
</comment>
<gene>
    <name evidence="1" type="ORF">SDC9_121872</name>
</gene>
<proteinExistence type="predicted"/>
<dbReference type="EMBL" id="VSSQ01026252">
    <property type="protein sequence ID" value="MPM74883.1"/>
    <property type="molecule type" value="Genomic_DNA"/>
</dbReference>
<organism evidence="1">
    <name type="scientific">bioreactor metagenome</name>
    <dbReference type="NCBI Taxonomy" id="1076179"/>
    <lineage>
        <taxon>unclassified sequences</taxon>
        <taxon>metagenomes</taxon>
        <taxon>ecological metagenomes</taxon>
    </lineage>
</organism>
<sequence length="74" mass="7988">MGAPPVVRPDKAVAGRVGDADTCKEPVGDAESCISEKWCSHWIVGCGSVVTRSEFYLGFDACHTKRYIGFASHK</sequence>
<protein>
    <submittedName>
        <fullName evidence="1">Uncharacterized protein</fullName>
    </submittedName>
</protein>
<evidence type="ECO:0000313" key="1">
    <source>
        <dbReference type="EMBL" id="MPM74883.1"/>
    </source>
</evidence>